<reference evidence="2 3" key="1">
    <citation type="submission" date="2024-05" db="EMBL/GenBank/DDBJ databases">
        <title>Sinomonas sp. nov., isolated from a waste landfill.</title>
        <authorList>
            <person name="Zhao Y."/>
        </authorList>
    </citation>
    <scope>NUCLEOTIDE SEQUENCE [LARGE SCALE GENOMIC DNA]</scope>
    <source>
        <strain evidence="2 3">CCTCC AB2014300</strain>
    </source>
</reference>
<dbReference type="RefSeq" id="WP_345886460.1">
    <property type="nucleotide sequence ID" value="NZ_JBDFRB010000019.1"/>
</dbReference>
<organism evidence="2 3">
    <name type="scientific">Sinomonas halotolerans</name>
    <dbReference type="NCBI Taxonomy" id="1644133"/>
    <lineage>
        <taxon>Bacteria</taxon>
        <taxon>Bacillati</taxon>
        <taxon>Actinomycetota</taxon>
        <taxon>Actinomycetes</taxon>
        <taxon>Micrococcales</taxon>
        <taxon>Micrococcaceae</taxon>
        <taxon>Sinomonas</taxon>
    </lineage>
</organism>
<evidence type="ECO:0000259" key="1">
    <source>
        <dbReference type="Pfam" id="PF01738"/>
    </source>
</evidence>
<comment type="caution">
    <text evidence="2">The sequence shown here is derived from an EMBL/GenBank/DDBJ whole genome shotgun (WGS) entry which is preliminary data.</text>
</comment>
<dbReference type="InterPro" id="IPR002925">
    <property type="entry name" value="Dienelactn_hydro"/>
</dbReference>
<feature type="domain" description="Dienelactone hydrolase" evidence="1">
    <location>
        <begin position="4"/>
        <end position="190"/>
    </location>
</feature>
<gene>
    <name evidence="2" type="ORF">ABCQ75_15165</name>
</gene>
<evidence type="ECO:0000313" key="2">
    <source>
        <dbReference type="EMBL" id="MEN2745867.1"/>
    </source>
</evidence>
<keyword evidence="3" id="KW-1185">Reference proteome</keyword>
<dbReference type="PANTHER" id="PTHR46623">
    <property type="entry name" value="CARBOXYMETHYLENEBUTENOLIDASE-RELATED"/>
    <property type="match status" value="1"/>
</dbReference>
<accession>A0ABU9X330</accession>
<dbReference type="GO" id="GO:0016787">
    <property type="term" value="F:hydrolase activity"/>
    <property type="evidence" value="ECO:0007669"/>
    <property type="project" value="UniProtKB-KW"/>
</dbReference>
<dbReference type="Pfam" id="PF01738">
    <property type="entry name" value="DLH"/>
    <property type="match status" value="1"/>
</dbReference>
<name>A0ABU9X330_9MICC</name>
<dbReference type="InterPro" id="IPR029058">
    <property type="entry name" value="AB_hydrolase_fold"/>
</dbReference>
<dbReference type="Gene3D" id="3.40.50.1820">
    <property type="entry name" value="alpha/beta hydrolase"/>
    <property type="match status" value="1"/>
</dbReference>
<sequence>MADVLLFHHALGLSAGIAAFADTLERSGHSVTTPDLFEGRTFETIEDGVAYASGIGFNEVIARGERAAEDLPADLVYMGFSLGALPAQKLAQTRPGARGAVLFYACAPAEAFGGPWPAGLPLQVHGAEDDPLFMEEGDVEAARAIAEQEPAAQLFLYPVSAHYFADPAQPGFDPTAAALATERTLDLLERL</sequence>
<dbReference type="EMBL" id="JBDFRB010000019">
    <property type="protein sequence ID" value="MEN2745867.1"/>
    <property type="molecule type" value="Genomic_DNA"/>
</dbReference>
<evidence type="ECO:0000313" key="3">
    <source>
        <dbReference type="Proteomes" id="UP001422074"/>
    </source>
</evidence>
<dbReference type="PANTHER" id="PTHR46623:SF6">
    <property type="entry name" value="ALPHA_BETA-HYDROLASES SUPERFAMILY PROTEIN"/>
    <property type="match status" value="1"/>
</dbReference>
<dbReference type="InterPro" id="IPR051049">
    <property type="entry name" value="Dienelactone_hydrolase-like"/>
</dbReference>
<dbReference type="Proteomes" id="UP001422074">
    <property type="component" value="Unassembled WGS sequence"/>
</dbReference>
<protein>
    <submittedName>
        <fullName evidence="2">Dienelactone hydrolase family protein</fullName>
    </submittedName>
</protein>
<proteinExistence type="predicted"/>
<keyword evidence="2" id="KW-0378">Hydrolase</keyword>
<dbReference type="SUPFAM" id="SSF53474">
    <property type="entry name" value="alpha/beta-Hydrolases"/>
    <property type="match status" value="1"/>
</dbReference>